<name>A0A2P7QRN3_9SPHN</name>
<dbReference type="GO" id="GO:0003677">
    <property type="term" value="F:DNA binding"/>
    <property type="evidence" value="ECO:0007669"/>
    <property type="project" value="UniProtKB-KW"/>
</dbReference>
<dbReference type="InterPro" id="IPR044946">
    <property type="entry name" value="Restrct_endonuc_typeI_TRD_sf"/>
</dbReference>
<organism evidence="5 6">
    <name type="scientific">Allosphingosinicella deserti</name>
    <dbReference type="NCBI Taxonomy" id="2116704"/>
    <lineage>
        <taxon>Bacteria</taxon>
        <taxon>Pseudomonadati</taxon>
        <taxon>Pseudomonadota</taxon>
        <taxon>Alphaproteobacteria</taxon>
        <taxon>Sphingomonadales</taxon>
        <taxon>Sphingomonadaceae</taxon>
        <taxon>Allosphingosinicella</taxon>
    </lineage>
</organism>
<evidence type="ECO:0000259" key="4">
    <source>
        <dbReference type="Pfam" id="PF01420"/>
    </source>
</evidence>
<dbReference type="GO" id="GO:0009307">
    <property type="term" value="P:DNA restriction-modification system"/>
    <property type="evidence" value="ECO:0007669"/>
    <property type="project" value="UniProtKB-KW"/>
</dbReference>
<gene>
    <name evidence="5" type="ORF">C7I55_09695</name>
</gene>
<dbReference type="Gene3D" id="3.90.220.20">
    <property type="entry name" value="DNA methylase specificity domains"/>
    <property type="match status" value="2"/>
</dbReference>
<dbReference type="Pfam" id="PF01420">
    <property type="entry name" value="Methylase_S"/>
    <property type="match status" value="2"/>
</dbReference>
<feature type="domain" description="Type I restriction modification DNA specificity" evidence="4">
    <location>
        <begin position="220"/>
        <end position="368"/>
    </location>
</feature>
<comment type="caution">
    <text evidence="5">The sequence shown here is derived from an EMBL/GenBank/DDBJ whole genome shotgun (WGS) entry which is preliminary data.</text>
</comment>
<keyword evidence="6" id="KW-1185">Reference proteome</keyword>
<comment type="similarity">
    <text evidence="1">Belongs to the type-I restriction system S methylase family.</text>
</comment>
<evidence type="ECO:0000256" key="1">
    <source>
        <dbReference type="ARBA" id="ARBA00010923"/>
    </source>
</evidence>
<evidence type="ECO:0000313" key="5">
    <source>
        <dbReference type="EMBL" id="PSJ40590.1"/>
    </source>
</evidence>
<dbReference type="Proteomes" id="UP000241167">
    <property type="component" value="Unassembled WGS sequence"/>
</dbReference>
<accession>A0A2P7QRN3</accession>
<evidence type="ECO:0000313" key="6">
    <source>
        <dbReference type="Proteomes" id="UP000241167"/>
    </source>
</evidence>
<dbReference type="PANTHER" id="PTHR30408:SF13">
    <property type="entry name" value="TYPE I RESTRICTION ENZYME HINDI SPECIFICITY SUBUNIT"/>
    <property type="match status" value="1"/>
</dbReference>
<evidence type="ECO:0000256" key="2">
    <source>
        <dbReference type="ARBA" id="ARBA00022747"/>
    </source>
</evidence>
<sequence length="424" mass="45689">MKADTYVDSGIPVIRGTNIGRSRNLKGDWVYITEDLAATMPNCLLQEGDLVFPHRGSIGEVGLIDGAHVPIFLSSSMMKFRPDPCKLLSRYAYYYFRSEQGKQEILRFASSVGTPGIGQPLASMRQFSIPLPDLCEQASIADVISSLDDKIELNRRMNETLEGMAQAIFQEWFVDFGPTRRKAAGEANPQAVMGGLTPHPVRAAELAGIFPSAFGDDGLPLGWNETPIGDLVNLAGGSTPSTVDESLWSPGVHHWATPKDLSGLDDFALFNTGRKISDAGLAKITSGLLPVGSVLLSSRAPIGYLAIAQVEVAINQGFIGLEPTQNIGSGFLYCWCKANMPTIVANANGSTFQEISKRNFRPITSPMPDNRVAISAFGNVVEPLFARIVTAAAESRALAETRDYLLPRLMSGGLSVAPVNSERL</sequence>
<keyword evidence="3" id="KW-0238">DNA-binding</keyword>
<dbReference type="AlphaFoldDB" id="A0A2P7QRN3"/>
<feature type="domain" description="Type I restriction modification DNA specificity" evidence="4">
    <location>
        <begin position="10"/>
        <end position="162"/>
    </location>
</feature>
<dbReference type="EMBL" id="PXYI01000003">
    <property type="protein sequence ID" value="PSJ40590.1"/>
    <property type="molecule type" value="Genomic_DNA"/>
</dbReference>
<proteinExistence type="inferred from homology"/>
<keyword evidence="2" id="KW-0680">Restriction system</keyword>
<dbReference type="PANTHER" id="PTHR30408">
    <property type="entry name" value="TYPE-1 RESTRICTION ENZYME ECOKI SPECIFICITY PROTEIN"/>
    <property type="match status" value="1"/>
</dbReference>
<protein>
    <submittedName>
        <fullName evidence="5">Protein HsdA</fullName>
    </submittedName>
</protein>
<dbReference type="OrthoDB" id="164285at2"/>
<reference evidence="5 6" key="1">
    <citation type="submission" date="2018-03" db="EMBL/GenBank/DDBJ databases">
        <title>The draft genome of Sphingosinicella sp. GL-C-18.</title>
        <authorList>
            <person name="Liu L."/>
            <person name="Li L."/>
            <person name="Liang L."/>
            <person name="Zhang X."/>
            <person name="Wang T."/>
        </authorList>
    </citation>
    <scope>NUCLEOTIDE SEQUENCE [LARGE SCALE GENOMIC DNA]</scope>
    <source>
        <strain evidence="5 6">GL-C-18</strain>
    </source>
</reference>
<dbReference type="InterPro" id="IPR000055">
    <property type="entry name" value="Restrct_endonuc_typeI_TRD"/>
</dbReference>
<evidence type="ECO:0000256" key="3">
    <source>
        <dbReference type="ARBA" id="ARBA00023125"/>
    </source>
</evidence>
<dbReference type="SUPFAM" id="SSF116734">
    <property type="entry name" value="DNA methylase specificity domain"/>
    <property type="match status" value="2"/>
</dbReference>
<dbReference type="InterPro" id="IPR052021">
    <property type="entry name" value="Type-I_RS_S_subunit"/>
</dbReference>